<feature type="compositionally biased region" description="Low complexity" evidence="7">
    <location>
        <begin position="250"/>
        <end position="261"/>
    </location>
</feature>
<feature type="compositionally biased region" description="Basic and acidic residues" evidence="7">
    <location>
        <begin position="203"/>
        <end position="212"/>
    </location>
</feature>
<keyword evidence="2" id="KW-0677">Repeat</keyword>
<dbReference type="Pfam" id="PF00642">
    <property type="entry name" value="zf-CCCH"/>
    <property type="match status" value="1"/>
</dbReference>
<keyword evidence="3 6" id="KW-0863">Zinc-finger</keyword>
<evidence type="ECO:0000256" key="6">
    <source>
        <dbReference type="PROSITE-ProRule" id="PRU00723"/>
    </source>
</evidence>
<keyword evidence="4 6" id="KW-0862">Zinc</keyword>
<dbReference type="PROSITE" id="PS50103">
    <property type="entry name" value="ZF_C3H1"/>
    <property type="match status" value="1"/>
</dbReference>
<keyword evidence="5" id="KW-0694">RNA-binding</keyword>
<dbReference type="GO" id="GO:0003723">
    <property type="term" value="F:RNA binding"/>
    <property type="evidence" value="ECO:0007669"/>
    <property type="project" value="UniProtKB-UniRule"/>
</dbReference>
<dbReference type="AlphaFoldDB" id="A0AAF3EVE7"/>
<dbReference type="GO" id="GO:0000398">
    <property type="term" value="P:mRNA splicing, via spliceosome"/>
    <property type="evidence" value="ECO:0007669"/>
    <property type="project" value="InterPro"/>
</dbReference>
<evidence type="ECO:0000256" key="4">
    <source>
        <dbReference type="ARBA" id="ARBA00022833"/>
    </source>
</evidence>
<feature type="domain" description="RRM" evidence="8">
    <location>
        <begin position="50"/>
        <end position="151"/>
    </location>
</feature>
<evidence type="ECO:0000256" key="5">
    <source>
        <dbReference type="PROSITE-ProRule" id="PRU00176"/>
    </source>
</evidence>
<name>A0AAF3EVE7_9BILA</name>
<evidence type="ECO:0000256" key="7">
    <source>
        <dbReference type="SAM" id="MobiDB-lite"/>
    </source>
</evidence>
<feature type="domain" description="C3H1-type" evidence="9">
    <location>
        <begin position="23"/>
        <end position="46"/>
    </location>
</feature>
<reference evidence="11" key="1">
    <citation type="submission" date="2024-02" db="UniProtKB">
        <authorList>
            <consortium name="WormBaseParasite"/>
        </authorList>
    </citation>
    <scope>IDENTIFICATION</scope>
</reference>
<organism evidence="10 11">
    <name type="scientific">Mesorhabditis belari</name>
    <dbReference type="NCBI Taxonomy" id="2138241"/>
    <lineage>
        <taxon>Eukaryota</taxon>
        <taxon>Metazoa</taxon>
        <taxon>Ecdysozoa</taxon>
        <taxon>Nematoda</taxon>
        <taxon>Chromadorea</taxon>
        <taxon>Rhabditida</taxon>
        <taxon>Rhabditina</taxon>
        <taxon>Rhabditomorpha</taxon>
        <taxon>Rhabditoidea</taxon>
        <taxon>Rhabditidae</taxon>
        <taxon>Mesorhabditinae</taxon>
        <taxon>Mesorhabditis</taxon>
    </lineage>
</organism>
<evidence type="ECO:0000256" key="1">
    <source>
        <dbReference type="ARBA" id="ARBA00022723"/>
    </source>
</evidence>
<dbReference type="InterPro" id="IPR035979">
    <property type="entry name" value="RBD_domain_sf"/>
</dbReference>
<evidence type="ECO:0000256" key="3">
    <source>
        <dbReference type="ARBA" id="ARBA00022771"/>
    </source>
</evidence>
<feature type="zinc finger region" description="C3H1-type" evidence="6">
    <location>
        <begin position="23"/>
        <end position="46"/>
    </location>
</feature>
<dbReference type="SMART" id="SM00356">
    <property type="entry name" value="ZnF_C3H1"/>
    <property type="match status" value="2"/>
</dbReference>
<dbReference type="SUPFAM" id="SSF54928">
    <property type="entry name" value="RNA-binding domain, RBD"/>
    <property type="match status" value="1"/>
</dbReference>
<accession>A0AAF3EVE7</accession>
<keyword evidence="1 6" id="KW-0479">Metal-binding</keyword>
<dbReference type="Gene3D" id="3.30.70.330">
    <property type="match status" value="1"/>
</dbReference>
<proteinExistence type="predicted"/>
<evidence type="ECO:0000259" key="9">
    <source>
        <dbReference type="PROSITE" id="PS50103"/>
    </source>
</evidence>
<dbReference type="WBParaSite" id="MBELARI_LOCUS18168">
    <property type="protein sequence ID" value="MBELARI_LOCUS18168"/>
    <property type="gene ID" value="MBELARI_LOCUS18168"/>
</dbReference>
<evidence type="ECO:0000313" key="10">
    <source>
        <dbReference type="Proteomes" id="UP000887575"/>
    </source>
</evidence>
<dbReference type="GO" id="GO:0089701">
    <property type="term" value="C:U2AF complex"/>
    <property type="evidence" value="ECO:0007669"/>
    <property type="project" value="InterPro"/>
</dbReference>
<evidence type="ECO:0000313" key="11">
    <source>
        <dbReference type="WBParaSite" id="MBELARI_LOCUS18168"/>
    </source>
</evidence>
<feature type="compositionally biased region" description="Basic and acidic residues" evidence="7">
    <location>
        <begin position="269"/>
        <end position="285"/>
    </location>
</feature>
<sequence>MKPRIDQSSPQQNGQSTAENCEPCQFYMKIGACRHGDKCSRIHTKPTRSNTILLKNLYRQAKVFLFPYGVDPLSDALEQSIFEEFYEEVYTEIASTCGKIREMHVCENHGAHLNGNVYVKFYHSSAAVRAVKKLCARFFAGSTLDVELSPVHDFIDASCRQHQTSCCSRGGICNFMHVKTVRSVILDRLQKKSVTSSPSASKEISKSQKDSDSDITNSSDDSSRKRKRTKKDDENEEEDHLPTKYQAVFNSSSNDETSSDSFLDESFSDDSRATPKAFRTERFNSDQEPDEINQNEIAPAERAERRAREIKKMQIIRHRRWELLQSKLKPSMNEEIYDSEDEHEKNFVFSLL</sequence>
<keyword evidence="10" id="KW-1185">Reference proteome</keyword>
<evidence type="ECO:0000256" key="2">
    <source>
        <dbReference type="ARBA" id="ARBA00022737"/>
    </source>
</evidence>
<dbReference type="InterPro" id="IPR000504">
    <property type="entry name" value="RRM_dom"/>
</dbReference>
<dbReference type="PANTHER" id="PTHR12620">
    <property type="entry name" value="U2 SNRNP AUXILIARY FACTOR, SMALL SUBUNIT"/>
    <property type="match status" value="1"/>
</dbReference>
<dbReference type="InterPro" id="IPR012677">
    <property type="entry name" value="Nucleotide-bd_a/b_plait_sf"/>
</dbReference>
<evidence type="ECO:0000259" key="8">
    <source>
        <dbReference type="PROSITE" id="PS50102"/>
    </source>
</evidence>
<protein>
    <submittedName>
        <fullName evidence="11">Uncharacterized protein</fullName>
    </submittedName>
</protein>
<dbReference type="Proteomes" id="UP000887575">
    <property type="component" value="Unassembled WGS sequence"/>
</dbReference>
<dbReference type="InterPro" id="IPR009145">
    <property type="entry name" value="U2AF_small"/>
</dbReference>
<feature type="region of interest" description="Disordered" evidence="7">
    <location>
        <begin position="195"/>
        <end position="304"/>
    </location>
</feature>
<dbReference type="PROSITE" id="PS50102">
    <property type="entry name" value="RRM"/>
    <property type="match status" value="1"/>
</dbReference>
<dbReference type="InterPro" id="IPR000571">
    <property type="entry name" value="Znf_CCCH"/>
</dbReference>
<dbReference type="PRINTS" id="PR01848">
    <property type="entry name" value="U2AUXFACTOR"/>
</dbReference>
<dbReference type="GO" id="GO:0008270">
    <property type="term" value="F:zinc ion binding"/>
    <property type="evidence" value="ECO:0007669"/>
    <property type="project" value="UniProtKB-KW"/>
</dbReference>